<dbReference type="PROSITE" id="PS50011">
    <property type="entry name" value="PROTEIN_KINASE_DOM"/>
    <property type="match status" value="1"/>
</dbReference>
<sequence>MSSFLLPRIIHSIIEIVQISISFVAELAYRRRVDGKCDVYSFGVLTIEVIMGKHPGDLLPYLSSLASASTSTSVSNDRQILLKDVIDQRLSQPVNQAAKDIVSSTKVAFSCLKGDPQLRPTMQQVVQALSRQSLPLPSSFSTIKLGELFG</sequence>
<evidence type="ECO:0000313" key="2">
    <source>
        <dbReference type="Proteomes" id="UP001396334"/>
    </source>
</evidence>
<dbReference type="PANTHER" id="PTHR48005">
    <property type="entry name" value="LEUCINE RICH REPEAT KINASE 2"/>
    <property type="match status" value="1"/>
</dbReference>
<name>A0ABR2AE40_9ROSI</name>
<dbReference type="SUPFAM" id="SSF56112">
    <property type="entry name" value="Protein kinase-like (PK-like)"/>
    <property type="match status" value="1"/>
</dbReference>
<comment type="caution">
    <text evidence="1">The sequence shown here is derived from an EMBL/GenBank/DDBJ whole genome shotgun (WGS) entry which is preliminary data.</text>
</comment>
<dbReference type="InterPro" id="IPR051420">
    <property type="entry name" value="Ser_Thr_Kinases_DiverseReg"/>
</dbReference>
<dbReference type="InterPro" id="IPR001245">
    <property type="entry name" value="Ser-Thr/Tyr_kinase_cat_dom"/>
</dbReference>
<dbReference type="InterPro" id="IPR011009">
    <property type="entry name" value="Kinase-like_dom_sf"/>
</dbReference>
<dbReference type="InterPro" id="IPR000719">
    <property type="entry name" value="Prot_kinase_dom"/>
</dbReference>
<dbReference type="PANTHER" id="PTHR48005:SF70">
    <property type="entry name" value="MDIS1-INTERACTING RECEPTOR LIKE KINASE 2-LIKE"/>
    <property type="match status" value="1"/>
</dbReference>
<organism evidence="1 2">
    <name type="scientific">Hibiscus sabdariffa</name>
    <name type="common">roselle</name>
    <dbReference type="NCBI Taxonomy" id="183260"/>
    <lineage>
        <taxon>Eukaryota</taxon>
        <taxon>Viridiplantae</taxon>
        <taxon>Streptophyta</taxon>
        <taxon>Embryophyta</taxon>
        <taxon>Tracheophyta</taxon>
        <taxon>Spermatophyta</taxon>
        <taxon>Magnoliopsida</taxon>
        <taxon>eudicotyledons</taxon>
        <taxon>Gunneridae</taxon>
        <taxon>Pentapetalae</taxon>
        <taxon>rosids</taxon>
        <taxon>malvids</taxon>
        <taxon>Malvales</taxon>
        <taxon>Malvaceae</taxon>
        <taxon>Malvoideae</taxon>
        <taxon>Hibiscus</taxon>
    </lineage>
</organism>
<evidence type="ECO:0000313" key="1">
    <source>
        <dbReference type="EMBL" id="KAK8491103.1"/>
    </source>
</evidence>
<reference evidence="1 2" key="1">
    <citation type="journal article" date="2024" name="G3 (Bethesda)">
        <title>Genome assembly of Hibiscus sabdariffa L. provides insights into metabolisms of medicinal natural products.</title>
        <authorList>
            <person name="Kim T."/>
        </authorList>
    </citation>
    <scope>NUCLEOTIDE SEQUENCE [LARGE SCALE GENOMIC DNA]</scope>
    <source>
        <strain evidence="1">TK-2024</strain>
        <tissue evidence="1">Old leaves</tissue>
    </source>
</reference>
<protein>
    <submittedName>
        <fullName evidence="1">Uncharacterized protein</fullName>
    </submittedName>
</protein>
<dbReference type="Pfam" id="PF07714">
    <property type="entry name" value="PK_Tyr_Ser-Thr"/>
    <property type="match status" value="1"/>
</dbReference>
<dbReference type="Gene3D" id="1.10.510.10">
    <property type="entry name" value="Transferase(Phosphotransferase) domain 1"/>
    <property type="match status" value="1"/>
</dbReference>
<proteinExistence type="predicted"/>
<accession>A0ABR2AE40</accession>
<dbReference type="EMBL" id="JBBPBN010000264">
    <property type="protein sequence ID" value="KAK8491103.1"/>
    <property type="molecule type" value="Genomic_DNA"/>
</dbReference>
<gene>
    <name evidence="1" type="ORF">V6N11_063136</name>
</gene>
<dbReference type="Proteomes" id="UP001396334">
    <property type="component" value="Unassembled WGS sequence"/>
</dbReference>
<keyword evidence="2" id="KW-1185">Reference proteome</keyword>